<dbReference type="InterPro" id="IPR057710">
    <property type="entry name" value="DUF7950"/>
</dbReference>
<protein>
    <recommendedName>
        <fullName evidence="1">DUF7950 domain-containing protein</fullName>
    </recommendedName>
</protein>
<dbReference type="AlphaFoldDB" id="A0AAW2UGG7"/>
<accession>A0AAW2UGG7</accession>
<feature type="domain" description="DUF7950" evidence="1">
    <location>
        <begin position="31"/>
        <end position="95"/>
    </location>
</feature>
<name>A0AAW2UGG7_9LAMI</name>
<sequence>MSFGDDGHVGSWMRHVRLQDPTVAVGRRVVVDSLVTVESVTETWVADCYGWFSLGRTDEEKVMSLHADACPGFVSDGQNRVRWINAAYRRMVGGGGGGGSGGRWWRRRRRWRSCRWAARVSRAG</sequence>
<dbReference type="EMBL" id="JACGWN010000012">
    <property type="protein sequence ID" value="KAL0415717.1"/>
    <property type="molecule type" value="Genomic_DNA"/>
</dbReference>
<evidence type="ECO:0000313" key="2">
    <source>
        <dbReference type="EMBL" id="KAL0415717.1"/>
    </source>
</evidence>
<gene>
    <name evidence="2" type="ORF">Slati_3403600</name>
</gene>
<dbReference type="PANTHER" id="PTHR33595:SF29">
    <property type="match status" value="1"/>
</dbReference>
<evidence type="ECO:0000259" key="1">
    <source>
        <dbReference type="Pfam" id="PF25821"/>
    </source>
</evidence>
<dbReference type="PANTHER" id="PTHR33595">
    <property type="entry name" value="VON WILLEBRAND FACTOR A DOMAIN PROTEIN"/>
    <property type="match status" value="1"/>
</dbReference>
<comment type="caution">
    <text evidence="2">The sequence shown here is derived from an EMBL/GenBank/DDBJ whole genome shotgun (WGS) entry which is preliminary data.</text>
</comment>
<proteinExistence type="predicted"/>
<dbReference type="Pfam" id="PF25821">
    <property type="entry name" value="DUF7950"/>
    <property type="match status" value="1"/>
</dbReference>
<reference evidence="2" key="1">
    <citation type="submission" date="2020-06" db="EMBL/GenBank/DDBJ databases">
        <authorList>
            <person name="Li T."/>
            <person name="Hu X."/>
            <person name="Zhang T."/>
            <person name="Song X."/>
            <person name="Zhang H."/>
            <person name="Dai N."/>
            <person name="Sheng W."/>
            <person name="Hou X."/>
            <person name="Wei L."/>
        </authorList>
    </citation>
    <scope>NUCLEOTIDE SEQUENCE</scope>
    <source>
        <strain evidence="2">KEN1</strain>
        <tissue evidence="2">Leaf</tissue>
    </source>
</reference>
<reference evidence="2" key="2">
    <citation type="journal article" date="2024" name="Plant">
        <title>Genomic evolution and insights into agronomic trait innovations of Sesamum species.</title>
        <authorList>
            <person name="Miao H."/>
            <person name="Wang L."/>
            <person name="Qu L."/>
            <person name="Liu H."/>
            <person name="Sun Y."/>
            <person name="Le M."/>
            <person name="Wang Q."/>
            <person name="Wei S."/>
            <person name="Zheng Y."/>
            <person name="Lin W."/>
            <person name="Duan Y."/>
            <person name="Cao H."/>
            <person name="Xiong S."/>
            <person name="Wang X."/>
            <person name="Wei L."/>
            <person name="Li C."/>
            <person name="Ma Q."/>
            <person name="Ju M."/>
            <person name="Zhao R."/>
            <person name="Li G."/>
            <person name="Mu C."/>
            <person name="Tian Q."/>
            <person name="Mei H."/>
            <person name="Zhang T."/>
            <person name="Gao T."/>
            <person name="Zhang H."/>
        </authorList>
    </citation>
    <scope>NUCLEOTIDE SEQUENCE</scope>
    <source>
        <strain evidence="2">KEN1</strain>
    </source>
</reference>
<organism evidence="2">
    <name type="scientific">Sesamum latifolium</name>
    <dbReference type="NCBI Taxonomy" id="2727402"/>
    <lineage>
        <taxon>Eukaryota</taxon>
        <taxon>Viridiplantae</taxon>
        <taxon>Streptophyta</taxon>
        <taxon>Embryophyta</taxon>
        <taxon>Tracheophyta</taxon>
        <taxon>Spermatophyta</taxon>
        <taxon>Magnoliopsida</taxon>
        <taxon>eudicotyledons</taxon>
        <taxon>Gunneridae</taxon>
        <taxon>Pentapetalae</taxon>
        <taxon>asterids</taxon>
        <taxon>lamiids</taxon>
        <taxon>Lamiales</taxon>
        <taxon>Pedaliaceae</taxon>
        <taxon>Sesamum</taxon>
    </lineage>
</organism>